<reference evidence="1 4" key="2">
    <citation type="submission" date="2018-08" db="EMBL/GenBank/DDBJ databases">
        <title>Genome sequencing of Cutibacterium acnes KCOM 1315.</title>
        <authorList>
            <person name="Kook J.-K."/>
            <person name="Park S.-N."/>
            <person name="Lim Y.K."/>
        </authorList>
    </citation>
    <scope>NUCLEOTIDE SEQUENCE [LARGE SCALE GENOMIC DNA]</scope>
    <source>
        <strain evidence="1 4">KCOM 1315</strain>
    </source>
</reference>
<protein>
    <submittedName>
        <fullName evidence="2">Uncharacterized protein</fullName>
    </submittedName>
</protein>
<gene>
    <name evidence="2" type="ORF">B1B09_07285</name>
    <name evidence="1" type="ORF">DXN06_08350</name>
</gene>
<dbReference type="Proteomes" id="UP000226191">
    <property type="component" value="Unassembled WGS sequence"/>
</dbReference>
<evidence type="ECO:0000313" key="4">
    <source>
        <dbReference type="Proteomes" id="UP000256621"/>
    </source>
</evidence>
<evidence type="ECO:0000313" key="2">
    <source>
        <dbReference type="EMBL" id="PGF35356.1"/>
    </source>
</evidence>
<evidence type="ECO:0000313" key="3">
    <source>
        <dbReference type="Proteomes" id="UP000226191"/>
    </source>
</evidence>
<sequence length="80" mass="8531">MPHTSGVHGLTLRRSLSGRVSPFSVVALGVQFRRNIVPSKRSVSRVFLLSVHKNVGPVTVDAVTGPTCRRGDENHSAALG</sequence>
<dbReference type="AlphaFoldDB" id="A0A8B2VME6"/>
<accession>A0A8B2VME6</accession>
<proteinExistence type="predicted"/>
<reference evidence="2 3" key="1">
    <citation type="submission" date="2017-02" db="EMBL/GenBank/DDBJ databases">
        <title>Prevalence of linear plasmids in Cutibacterium acnes isolates obtained from cancerous prostatic tissue.</title>
        <authorList>
            <person name="Davidsson S."/>
            <person name="Bruggemann H."/>
        </authorList>
    </citation>
    <scope>NUCLEOTIDE SEQUENCE [LARGE SCALE GENOMIC DNA]</scope>
    <source>
        <strain evidence="2 3">11-78</strain>
    </source>
</reference>
<dbReference type="EMBL" id="CP031442">
    <property type="protein sequence ID" value="AXM07138.1"/>
    <property type="molecule type" value="Genomic_DNA"/>
</dbReference>
<evidence type="ECO:0000313" key="1">
    <source>
        <dbReference type="EMBL" id="AXM07138.1"/>
    </source>
</evidence>
<dbReference type="Proteomes" id="UP000256621">
    <property type="component" value="Chromosome"/>
</dbReference>
<dbReference type="EMBL" id="MVCE01000002">
    <property type="protein sequence ID" value="PGF35356.1"/>
    <property type="molecule type" value="Genomic_DNA"/>
</dbReference>
<name>A0A8B2VME6_CUTAC</name>
<organism evidence="2 3">
    <name type="scientific">Cutibacterium acnes</name>
    <name type="common">Propionibacterium acnes</name>
    <dbReference type="NCBI Taxonomy" id="1747"/>
    <lineage>
        <taxon>Bacteria</taxon>
        <taxon>Bacillati</taxon>
        <taxon>Actinomycetota</taxon>
        <taxon>Actinomycetes</taxon>
        <taxon>Propionibacteriales</taxon>
        <taxon>Propionibacteriaceae</taxon>
        <taxon>Cutibacterium</taxon>
    </lineage>
</organism>